<feature type="compositionally biased region" description="Basic and acidic residues" evidence="1">
    <location>
        <begin position="93"/>
        <end position="105"/>
    </location>
</feature>
<dbReference type="GO" id="GO:0005840">
    <property type="term" value="C:ribosome"/>
    <property type="evidence" value="ECO:0007669"/>
    <property type="project" value="UniProtKB-KW"/>
</dbReference>
<accession>A0A6J4L8J5</accession>
<reference evidence="2" key="1">
    <citation type="submission" date="2020-02" db="EMBL/GenBank/DDBJ databases">
        <authorList>
            <person name="Meier V. D."/>
        </authorList>
    </citation>
    <scope>NUCLEOTIDE SEQUENCE</scope>
    <source>
        <strain evidence="2">AVDCRST_MAG16</strain>
    </source>
</reference>
<proteinExistence type="predicted"/>
<feature type="compositionally biased region" description="Low complexity" evidence="1">
    <location>
        <begin position="23"/>
        <end position="45"/>
    </location>
</feature>
<gene>
    <name evidence="2" type="ORF">AVDCRST_MAG16-850</name>
</gene>
<dbReference type="EMBL" id="CADCUE010000066">
    <property type="protein sequence ID" value="CAA9322145.1"/>
    <property type="molecule type" value="Genomic_DNA"/>
</dbReference>
<feature type="compositionally biased region" description="Basic residues" evidence="1">
    <location>
        <begin position="46"/>
        <end position="57"/>
    </location>
</feature>
<evidence type="ECO:0000256" key="1">
    <source>
        <dbReference type="SAM" id="MobiDB-lite"/>
    </source>
</evidence>
<name>A0A6J4L8J5_9ACTN</name>
<feature type="compositionally biased region" description="Basic residues" evidence="1">
    <location>
        <begin position="10"/>
        <end position="22"/>
    </location>
</feature>
<feature type="compositionally biased region" description="Basic and acidic residues" evidence="1">
    <location>
        <begin position="58"/>
        <end position="67"/>
    </location>
</feature>
<protein>
    <submittedName>
        <fullName evidence="2">LSU ribosomal protein L13p (L13Ae)</fullName>
    </submittedName>
</protein>
<keyword evidence="2" id="KW-0687">Ribonucleoprotein</keyword>
<evidence type="ECO:0000313" key="2">
    <source>
        <dbReference type="EMBL" id="CAA9322145.1"/>
    </source>
</evidence>
<feature type="non-terminal residue" evidence="2">
    <location>
        <position position="1"/>
    </location>
</feature>
<dbReference type="AlphaFoldDB" id="A0A6J4L8J5"/>
<feature type="non-terminal residue" evidence="2">
    <location>
        <position position="147"/>
    </location>
</feature>
<organism evidence="2">
    <name type="scientific">uncultured Frankineae bacterium</name>
    <dbReference type="NCBI Taxonomy" id="437475"/>
    <lineage>
        <taxon>Bacteria</taxon>
        <taxon>Bacillati</taxon>
        <taxon>Actinomycetota</taxon>
        <taxon>Actinomycetes</taxon>
        <taxon>Frankiales</taxon>
        <taxon>environmental samples</taxon>
    </lineage>
</organism>
<keyword evidence="2" id="KW-0689">Ribosomal protein</keyword>
<sequence>AHVHPEAERHHARLARHRRAGHRAGPARQPGRAAAARQAQALLRAAPRHGRLRRDRQRRQGGDDRQQGRAVDGLQPLRVPRWPQAHVVRRRARDAARADRREGRQGHAAAQHPRPADAVQAEGLRRSHASPCGAGSCAVRAEAGLPV</sequence>
<feature type="region of interest" description="Disordered" evidence="1">
    <location>
        <begin position="1"/>
        <end position="147"/>
    </location>
</feature>